<organism evidence="1 2">
    <name type="scientific">Phocaeicola dorei DSM 17855</name>
    <dbReference type="NCBI Taxonomy" id="483217"/>
    <lineage>
        <taxon>Bacteria</taxon>
        <taxon>Pseudomonadati</taxon>
        <taxon>Bacteroidota</taxon>
        <taxon>Bacteroidia</taxon>
        <taxon>Bacteroidales</taxon>
        <taxon>Bacteroidaceae</taxon>
        <taxon>Phocaeicola</taxon>
    </lineage>
</organism>
<sequence length="47" mass="5542">MHRLHGAIRITAFTRIAIVLYALEILKDTYTYPYCTEAYDCNNYNLL</sequence>
<reference evidence="1 2" key="2">
    <citation type="submission" date="2008-10" db="EMBL/GenBank/DDBJ databases">
        <authorList>
            <person name="Fulton L."/>
            <person name="Clifton S."/>
            <person name="Fulton B."/>
            <person name="Xu J."/>
            <person name="Minx P."/>
            <person name="Pepin K.H."/>
            <person name="Johnson M."/>
            <person name="Thiruvilangam P."/>
            <person name="Bhonagiri V."/>
            <person name="Nash W.E."/>
            <person name="Mardis E.R."/>
            <person name="Wilson R.K."/>
        </authorList>
    </citation>
    <scope>NUCLEOTIDE SEQUENCE [LARGE SCALE GENOMIC DNA]</scope>
    <source>
        <strain evidence="1 2">DSM 17855</strain>
    </source>
</reference>
<dbReference type="HOGENOM" id="CLU_3164566_0_0_10"/>
<evidence type="ECO:0000313" key="2">
    <source>
        <dbReference type="Proteomes" id="UP000004849"/>
    </source>
</evidence>
<dbReference type="EMBL" id="ABWZ01000080">
    <property type="protein sequence ID" value="EEB23035.1"/>
    <property type="molecule type" value="Genomic_DNA"/>
</dbReference>
<name>B6W4D8_9BACT</name>
<proteinExistence type="predicted"/>
<dbReference type="AlphaFoldDB" id="B6W4D8"/>
<dbReference type="Proteomes" id="UP000004849">
    <property type="component" value="Unassembled WGS sequence"/>
</dbReference>
<reference evidence="1 2" key="1">
    <citation type="submission" date="2008-10" db="EMBL/GenBank/DDBJ databases">
        <title>Draft genome sequence of Bacteroides dorei (DSM 17855).</title>
        <authorList>
            <person name="Sudarsanam P."/>
            <person name="Ley R."/>
            <person name="Guruge J."/>
            <person name="Turnbaugh P.J."/>
            <person name="Mahowald M."/>
            <person name="Liep D."/>
            <person name="Gordon J."/>
        </authorList>
    </citation>
    <scope>NUCLEOTIDE SEQUENCE [LARGE SCALE GENOMIC DNA]</scope>
    <source>
        <strain evidence="1 2">DSM 17855</strain>
    </source>
</reference>
<evidence type="ECO:0000313" key="1">
    <source>
        <dbReference type="EMBL" id="EEB23035.1"/>
    </source>
</evidence>
<gene>
    <name evidence="1" type="ORF">BACDOR_04438</name>
</gene>
<protein>
    <submittedName>
        <fullName evidence="1">Uncharacterized protein</fullName>
    </submittedName>
</protein>
<accession>B6W4D8</accession>